<dbReference type="EMBL" id="SMGG01000004">
    <property type="protein sequence ID" value="TCK60604.1"/>
    <property type="molecule type" value="Genomic_DNA"/>
</dbReference>
<dbReference type="PANTHER" id="PTHR30188">
    <property type="entry name" value="ABC TRANSPORTER PERMEASE PROTEIN-RELATED"/>
    <property type="match status" value="1"/>
</dbReference>
<keyword evidence="1" id="KW-0812">Transmembrane</keyword>
<dbReference type="Pfam" id="PF02405">
    <property type="entry name" value="MlaE"/>
    <property type="match status" value="1"/>
</dbReference>
<evidence type="ECO:0000256" key="1">
    <source>
        <dbReference type="SAM" id="Phobius"/>
    </source>
</evidence>
<organism evidence="2 3">
    <name type="scientific">Seleniivibrio woodruffii</name>
    <dbReference type="NCBI Taxonomy" id="1078050"/>
    <lineage>
        <taxon>Bacteria</taxon>
        <taxon>Pseudomonadati</taxon>
        <taxon>Deferribacterota</taxon>
        <taxon>Deferribacteres</taxon>
        <taxon>Deferribacterales</taxon>
        <taxon>Geovibrionaceae</taxon>
        <taxon>Seleniivibrio</taxon>
    </lineage>
</organism>
<sequence length="258" mass="28648">MKHFITALGQKAIASVHFFIGYFWFTVSFFKGCFNPHILYPSVQLVFLRQIYFTGVQILPMFTIVSVALGLALVGGLTNFMVQFGAQDAVGQVLVSVTIKQLAPVVTMILLTLRTSTAVTAEIALMKMNREIETLKSLSIDPFVYLYIPRIVSGIVCLSALSIFFVYISIIGGYLILSFNLNISFDFLITTIFDAFTFNTLLVFVIKVILGGYFLMSIPIYTALQAGNAVTEIPIALLRGMQRLFYAIIVVEIIGVFL</sequence>
<dbReference type="PANTHER" id="PTHR30188:SF4">
    <property type="entry name" value="PROTEIN TRIGALACTOSYLDIACYLGLYCEROL 1, CHLOROPLASTIC"/>
    <property type="match status" value="1"/>
</dbReference>
<feature type="transmembrane region" description="Helical" evidence="1">
    <location>
        <begin position="236"/>
        <end position="257"/>
    </location>
</feature>
<feature type="transmembrane region" description="Helical" evidence="1">
    <location>
        <begin position="147"/>
        <end position="176"/>
    </location>
</feature>
<name>A0A4R1K8G9_9BACT</name>
<dbReference type="InterPro" id="IPR030802">
    <property type="entry name" value="Permease_MalE"/>
</dbReference>
<dbReference type="AlphaFoldDB" id="A0A4R1K8G9"/>
<dbReference type="GO" id="GO:0005548">
    <property type="term" value="F:phospholipid transporter activity"/>
    <property type="evidence" value="ECO:0007669"/>
    <property type="project" value="TreeGrafter"/>
</dbReference>
<dbReference type="Proteomes" id="UP000294614">
    <property type="component" value="Unassembled WGS sequence"/>
</dbReference>
<gene>
    <name evidence="2" type="ORF">C8D98_1482</name>
</gene>
<proteinExistence type="predicted"/>
<keyword evidence="1" id="KW-0472">Membrane</keyword>
<keyword evidence="1" id="KW-1133">Transmembrane helix</keyword>
<dbReference type="RefSeq" id="WP_132873421.1">
    <property type="nucleotide sequence ID" value="NZ_JAJUHT010000001.1"/>
</dbReference>
<dbReference type="GO" id="GO:0043190">
    <property type="term" value="C:ATP-binding cassette (ABC) transporter complex"/>
    <property type="evidence" value="ECO:0007669"/>
    <property type="project" value="InterPro"/>
</dbReference>
<comment type="caution">
    <text evidence="2">The sequence shown here is derived from an EMBL/GenBank/DDBJ whole genome shotgun (WGS) entry which is preliminary data.</text>
</comment>
<evidence type="ECO:0000313" key="3">
    <source>
        <dbReference type="Proteomes" id="UP000294614"/>
    </source>
</evidence>
<evidence type="ECO:0000313" key="2">
    <source>
        <dbReference type="EMBL" id="TCK60604.1"/>
    </source>
</evidence>
<reference evidence="2 3" key="1">
    <citation type="submission" date="2019-03" db="EMBL/GenBank/DDBJ databases">
        <title>Genomic Encyclopedia of Type Strains, Phase IV (KMG-IV): sequencing the most valuable type-strain genomes for metagenomic binning, comparative biology and taxonomic classification.</title>
        <authorList>
            <person name="Goeker M."/>
        </authorList>
    </citation>
    <scope>NUCLEOTIDE SEQUENCE [LARGE SCALE GENOMIC DNA]</scope>
    <source>
        <strain evidence="2 3">DSM 24984</strain>
    </source>
</reference>
<accession>A0A4R1K8G9</accession>
<feature type="transmembrane region" description="Helical" evidence="1">
    <location>
        <begin position="51"/>
        <end position="82"/>
    </location>
</feature>
<feature type="transmembrane region" description="Helical" evidence="1">
    <location>
        <begin position="196"/>
        <end position="224"/>
    </location>
</feature>
<protein>
    <submittedName>
        <fullName evidence="2">Phospholipid/cholesterol/gamma-HCH transport system permease protein</fullName>
    </submittedName>
</protein>
<keyword evidence="3" id="KW-1185">Reference proteome</keyword>
<dbReference type="OrthoDB" id="9805022at2"/>
<feature type="transmembrane region" description="Helical" evidence="1">
    <location>
        <begin position="12"/>
        <end position="30"/>
    </location>
</feature>